<feature type="transmembrane region" description="Helical" evidence="1">
    <location>
        <begin position="52"/>
        <end position="84"/>
    </location>
</feature>
<dbReference type="PANTHER" id="PTHR43535">
    <property type="entry name" value="PHOSPHATIDATE CYTIDYLYLTRANSFERASE"/>
    <property type="match status" value="1"/>
</dbReference>
<dbReference type="Proteomes" id="UP000199441">
    <property type="component" value="Unassembled WGS sequence"/>
</dbReference>
<protein>
    <submittedName>
        <fullName evidence="2">Phosphatidate cytidylyltransferase</fullName>
    </submittedName>
</protein>
<dbReference type="PANTHER" id="PTHR43535:SF1">
    <property type="entry name" value="PHOSPHATIDATE CYTIDYLYLTRANSFERASE"/>
    <property type="match status" value="1"/>
</dbReference>
<reference evidence="3" key="1">
    <citation type="submission" date="2016-10" db="EMBL/GenBank/DDBJ databases">
        <authorList>
            <person name="Varghese N."/>
            <person name="Submissions S."/>
        </authorList>
    </citation>
    <scope>NUCLEOTIDE SEQUENCE [LARGE SCALE GENOMIC DNA]</scope>
    <source>
        <strain evidence="3">DSM 26922</strain>
    </source>
</reference>
<dbReference type="AlphaFoldDB" id="A0A1H3A9R6"/>
<keyword evidence="1" id="KW-0472">Membrane</keyword>
<accession>A0A1H3A9R6</accession>
<dbReference type="Pfam" id="PF01148">
    <property type="entry name" value="CTP_transf_1"/>
    <property type="match status" value="1"/>
</dbReference>
<keyword evidence="1" id="KW-0812">Transmembrane</keyword>
<dbReference type="STRING" id="670155.SAMN04488001_2798"/>
<organism evidence="2 3">
    <name type="scientific">Litoreibacter albidus</name>
    <dbReference type="NCBI Taxonomy" id="670155"/>
    <lineage>
        <taxon>Bacteria</taxon>
        <taxon>Pseudomonadati</taxon>
        <taxon>Pseudomonadota</taxon>
        <taxon>Alphaproteobacteria</taxon>
        <taxon>Rhodobacterales</taxon>
        <taxon>Roseobacteraceae</taxon>
        <taxon>Litoreibacter</taxon>
    </lineage>
</organism>
<dbReference type="RefSeq" id="WP_342027825.1">
    <property type="nucleotide sequence ID" value="NZ_FNOI01000005.1"/>
</dbReference>
<dbReference type="EMBL" id="FNOI01000005">
    <property type="protein sequence ID" value="SDX26470.1"/>
    <property type="molecule type" value="Genomic_DNA"/>
</dbReference>
<feature type="transmembrane region" description="Helical" evidence="1">
    <location>
        <begin position="191"/>
        <end position="208"/>
    </location>
</feature>
<sequence>MEMTQTSSDLLFLFAACCGLLIIATLVGEVLQARLHKTRANLTVETYLTRVHSWWGMVFLFSIALLVGPVGIITLFAFCSLAALREFLTLTTKTNADHWSLIASFYLILPFQYVLIWWGEVGLFSTLIPIYAFLLLPILSVLRGGEGADKNFLARISETQWGLMICVFCASYIPALVTLDIPNYGDRAPLLIAYLVFVIQMSDLMEYFTGRRFGRRKVAPAVSPKTREGIACGAAFAAALGLLLTWMTPFSPLASIAMAVMAYLVGVGGSLVLAAIKSDRGIKNWGHLIPGQGGFVDQLDSVVFAAPVFFHVTRYYYGG</sequence>
<evidence type="ECO:0000256" key="1">
    <source>
        <dbReference type="SAM" id="Phobius"/>
    </source>
</evidence>
<dbReference type="GO" id="GO:0005886">
    <property type="term" value="C:plasma membrane"/>
    <property type="evidence" value="ECO:0007669"/>
    <property type="project" value="TreeGrafter"/>
</dbReference>
<keyword evidence="3" id="KW-1185">Reference proteome</keyword>
<keyword evidence="2" id="KW-0808">Transferase</keyword>
<gene>
    <name evidence="2" type="ORF">SAMN04488001_2798</name>
</gene>
<dbReference type="GO" id="GO:0016779">
    <property type="term" value="F:nucleotidyltransferase activity"/>
    <property type="evidence" value="ECO:0007669"/>
    <property type="project" value="UniProtKB-KW"/>
</dbReference>
<keyword evidence="1" id="KW-1133">Transmembrane helix</keyword>
<evidence type="ECO:0000313" key="3">
    <source>
        <dbReference type="Proteomes" id="UP000199441"/>
    </source>
</evidence>
<feature type="transmembrane region" description="Helical" evidence="1">
    <location>
        <begin position="161"/>
        <end position="179"/>
    </location>
</feature>
<feature type="transmembrane region" description="Helical" evidence="1">
    <location>
        <begin position="96"/>
        <end position="115"/>
    </location>
</feature>
<dbReference type="GO" id="GO:0009273">
    <property type="term" value="P:peptidoglycan-based cell wall biogenesis"/>
    <property type="evidence" value="ECO:0007669"/>
    <property type="project" value="TreeGrafter"/>
</dbReference>
<feature type="transmembrane region" description="Helical" evidence="1">
    <location>
        <begin position="121"/>
        <end position="141"/>
    </location>
</feature>
<proteinExistence type="predicted"/>
<evidence type="ECO:0000313" key="2">
    <source>
        <dbReference type="EMBL" id="SDX26470.1"/>
    </source>
</evidence>
<name>A0A1H3A9R6_9RHOB</name>
<keyword evidence="2" id="KW-0548">Nucleotidyltransferase</keyword>
<feature type="transmembrane region" description="Helical" evidence="1">
    <location>
        <begin position="229"/>
        <end position="247"/>
    </location>
</feature>
<feature type="transmembrane region" description="Helical" evidence="1">
    <location>
        <begin position="253"/>
        <end position="276"/>
    </location>
</feature>